<proteinExistence type="predicted"/>
<accession>A0A4D9DHN4</accession>
<reference evidence="1 2" key="2">
    <citation type="submission" date="2019-04" db="EMBL/GenBank/DDBJ databases">
        <title>The genome sequence of big-headed turtle.</title>
        <authorList>
            <person name="Gong S."/>
        </authorList>
    </citation>
    <scope>NUCLEOTIDE SEQUENCE [LARGE SCALE GENOMIC DNA]</scope>
    <source>
        <strain evidence="1">DO16091913</strain>
        <tissue evidence="1">Muscle</tissue>
    </source>
</reference>
<dbReference type="EMBL" id="QXTE01000589">
    <property type="protein sequence ID" value="TFJ96790.1"/>
    <property type="molecule type" value="Genomic_DNA"/>
</dbReference>
<comment type="caution">
    <text evidence="1">The sequence shown here is derived from an EMBL/GenBank/DDBJ whole genome shotgun (WGS) entry which is preliminary data.</text>
</comment>
<name>A0A4D9DHN4_9SAUR</name>
<evidence type="ECO:0000313" key="2">
    <source>
        <dbReference type="Proteomes" id="UP000297703"/>
    </source>
</evidence>
<gene>
    <name evidence="1" type="ORF">DR999_PMT21414</name>
</gene>
<dbReference type="AlphaFoldDB" id="A0A4D9DHN4"/>
<sequence>MGLAVSALRMAHSWQPSHSRCSQSSSFRTAASQLSLARVLLSIPPPDSPGNPSAYRFPGTVCRNQDMNPGVLAKCHLTTPCSMAVRLFPSCPAPEVAHHLCCVGC</sequence>
<evidence type="ECO:0000313" key="1">
    <source>
        <dbReference type="EMBL" id="TFJ96790.1"/>
    </source>
</evidence>
<keyword evidence="2" id="KW-1185">Reference proteome</keyword>
<reference evidence="1 2" key="1">
    <citation type="submission" date="2019-04" db="EMBL/GenBank/DDBJ databases">
        <title>Draft genome of the big-headed turtle Platysternon megacephalum.</title>
        <authorList>
            <person name="Gong S."/>
        </authorList>
    </citation>
    <scope>NUCLEOTIDE SEQUENCE [LARGE SCALE GENOMIC DNA]</scope>
    <source>
        <strain evidence="1">DO16091913</strain>
        <tissue evidence="1">Muscle</tissue>
    </source>
</reference>
<protein>
    <submittedName>
        <fullName evidence="1">Adropin</fullName>
    </submittedName>
</protein>
<dbReference type="Proteomes" id="UP000297703">
    <property type="component" value="Unassembled WGS sequence"/>
</dbReference>
<organism evidence="1 2">
    <name type="scientific">Platysternon megacephalum</name>
    <name type="common">big-headed turtle</name>
    <dbReference type="NCBI Taxonomy" id="55544"/>
    <lineage>
        <taxon>Eukaryota</taxon>
        <taxon>Metazoa</taxon>
        <taxon>Chordata</taxon>
        <taxon>Craniata</taxon>
        <taxon>Vertebrata</taxon>
        <taxon>Euteleostomi</taxon>
        <taxon>Archelosauria</taxon>
        <taxon>Testudinata</taxon>
        <taxon>Testudines</taxon>
        <taxon>Cryptodira</taxon>
        <taxon>Durocryptodira</taxon>
        <taxon>Testudinoidea</taxon>
        <taxon>Platysternidae</taxon>
        <taxon>Platysternon</taxon>
    </lineage>
</organism>